<dbReference type="SUPFAM" id="SSF51735">
    <property type="entry name" value="NAD(P)-binding Rossmann-fold domains"/>
    <property type="match status" value="1"/>
</dbReference>
<dbReference type="OrthoDB" id="9808814at2"/>
<accession>A0A6I0F3S7</accession>
<organism evidence="2 3">
    <name type="scientific">Heliorestis acidaminivorans</name>
    <dbReference type="NCBI Taxonomy" id="553427"/>
    <lineage>
        <taxon>Bacteria</taxon>
        <taxon>Bacillati</taxon>
        <taxon>Bacillota</taxon>
        <taxon>Clostridia</taxon>
        <taxon>Eubacteriales</taxon>
        <taxon>Heliobacteriaceae</taxon>
        <taxon>Heliorestis</taxon>
    </lineage>
</organism>
<feature type="domain" description="Quinate/shikimate 5-dehydrogenase/glutamyl-tRNA reductase" evidence="1">
    <location>
        <begin position="146"/>
        <end position="255"/>
    </location>
</feature>
<proteinExistence type="predicted"/>
<evidence type="ECO:0000313" key="2">
    <source>
        <dbReference type="EMBL" id="KAB2953101.1"/>
    </source>
</evidence>
<comment type="caution">
    <text evidence="2">The sequence shown here is derived from an EMBL/GenBank/DDBJ whole genome shotgun (WGS) entry which is preliminary data.</text>
</comment>
<keyword evidence="3" id="KW-1185">Reference proteome</keyword>
<evidence type="ECO:0000313" key="3">
    <source>
        <dbReference type="Proteomes" id="UP000468766"/>
    </source>
</evidence>
<dbReference type="RefSeq" id="WP_151619761.1">
    <property type="nucleotide sequence ID" value="NZ_WBXO01000004.1"/>
</dbReference>
<name>A0A6I0F3S7_9FIRM</name>
<dbReference type="Pfam" id="PF01488">
    <property type="entry name" value="Shikimate_DH"/>
    <property type="match status" value="1"/>
</dbReference>
<reference evidence="2 3" key="1">
    <citation type="submission" date="2019-10" db="EMBL/GenBank/DDBJ databases">
        <title>Whole-genome sequence of the extremophile Heliorestis acidaminivorans DSM 24790.</title>
        <authorList>
            <person name="Kyndt J.A."/>
            <person name="Meyer T.E."/>
        </authorList>
    </citation>
    <scope>NUCLEOTIDE SEQUENCE [LARGE SCALE GENOMIC DNA]</scope>
    <source>
        <strain evidence="2 3">DSM 24790</strain>
    </source>
</reference>
<dbReference type="Gene3D" id="3.40.50.720">
    <property type="entry name" value="NAD(P)-binding Rossmann-like Domain"/>
    <property type="match status" value="1"/>
</dbReference>
<dbReference type="EMBL" id="WBXO01000004">
    <property type="protein sequence ID" value="KAB2953101.1"/>
    <property type="molecule type" value="Genomic_DNA"/>
</dbReference>
<gene>
    <name evidence="2" type="ORF">F9B85_07510</name>
</gene>
<evidence type="ECO:0000259" key="1">
    <source>
        <dbReference type="Pfam" id="PF01488"/>
    </source>
</evidence>
<dbReference type="InterPro" id="IPR036291">
    <property type="entry name" value="NAD(P)-bd_dom_sf"/>
</dbReference>
<dbReference type="AlphaFoldDB" id="A0A6I0F3S7"/>
<dbReference type="InterPro" id="IPR006151">
    <property type="entry name" value="Shikm_DH/Glu-tRNA_Rdtase"/>
</dbReference>
<dbReference type="Proteomes" id="UP000468766">
    <property type="component" value="Unassembled WGS sequence"/>
</dbReference>
<protein>
    <submittedName>
        <fullName evidence="2">Shikimate dehydrogenase</fullName>
    </submittedName>
</protein>
<sequence length="383" mass="42091">MKRFAFIIHPITANDVIRKFPWMGFFSESAIEMATRYMPPVKTSYIEGVRSPYGTVDGFFIACPLTSKQMLSLPEEYVVDRIEKACHKAIKMGAEIIGLGAMTSVVGDGGVTVARRLPVPVTTGNSYTVATAIQGIHEAMNLMDRSIDDSKAVVVGATGSIGAICSRLLARNVKELTLLARKTEPLQRLRYRILNESGLAVKVTTSMEEALRDADLIVAVTSSSDAIIEPEYIKTGAIVCDVARPRDVAKVVAHKRPDVLVIDGGIVEVPATVNFRFNFGFPPGLAYACMAETMILALEDRRESFSLGRELSLEKVEEIESLAMKHGFSLAGLRSFERPLTEADIGKVRQAMSKQMKMTQQGNNVLVDNILQPRYNTKLKMVE</sequence>